<feature type="transmembrane region" description="Helical" evidence="11">
    <location>
        <begin position="285"/>
        <end position="315"/>
    </location>
</feature>
<proteinExistence type="inferred from homology"/>
<dbReference type="InterPro" id="IPR053951">
    <property type="entry name" value="K_trans_N"/>
</dbReference>
<evidence type="ECO:0000259" key="12">
    <source>
        <dbReference type="Pfam" id="PF02705"/>
    </source>
</evidence>
<organism evidence="14 15">
    <name type="scientific">Prevotella melaninogenica DNF00666</name>
    <dbReference type="NCBI Taxonomy" id="1401073"/>
    <lineage>
        <taxon>Bacteria</taxon>
        <taxon>Pseudomonadati</taxon>
        <taxon>Bacteroidota</taxon>
        <taxon>Bacteroidia</taxon>
        <taxon>Bacteroidales</taxon>
        <taxon>Prevotellaceae</taxon>
        <taxon>Prevotella</taxon>
    </lineage>
</organism>
<comment type="similarity">
    <text evidence="11">Belongs to the HAK/KUP transporter (TC 2.A.72) family.</text>
</comment>
<comment type="subcellular location">
    <subcellularLocation>
        <location evidence="11">Cell membrane</location>
        <topology evidence="11">Multi-pass membrane protein</topology>
    </subcellularLocation>
    <subcellularLocation>
        <location evidence="1">Membrane</location>
        <topology evidence="1">Multi-pass membrane protein</topology>
    </subcellularLocation>
</comment>
<keyword evidence="3 11" id="KW-1003">Cell membrane</keyword>
<feature type="domain" description="K+ potassium transporter integral membrane" evidence="12">
    <location>
        <begin position="21"/>
        <end position="452"/>
    </location>
</feature>
<keyword evidence="7 11" id="KW-0630">Potassium</keyword>
<dbReference type="InterPro" id="IPR023051">
    <property type="entry name" value="Kup"/>
</dbReference>
<evidence type="ECO:0000259" key="13">
    <source>
        <dbReference type="Pfam" id="PF22776"/>
    </source>
</evidence>
<keyword evidence="2 11" id="KW-0813">Transport</keyword>
<feature type="transmembrane region" description="Helical" evidence="11">
    <location>
        <begin position="336"/>
        <end position="358"/>
    </location>
</feature>
<feature type="transmembrane region" description="Helical" evidence="11">
    <location>
        <begin position="102"/>
        <end position="130"/>
    </location>
</feature>
<dbReference type="Pfam" id="PF02705">
    <property type="entry name" value="K_trans"/>
    <property type="match status" value="1"/>
</dbReference>
<keyword evidence="8 11" id="KW-1133">Transmembrane helix</keyword>
<reference evidence="14 15" key="1">
    <citation type="submission" date="2014-07" db="EMBL/GenBank/DDBJ databases">
        <authorList>
            <person name="McCorrison J."/>
            <person name="Sanka R."/>
            <person name="Torralba M."/>
            <person name="Gillis M."/>
            <person name="Haft D.H."/>
            <person name="Methe B."/>
            <person name="Sutton G."/>
            <person name="Nelson K.E."/>
        </authorList>
    </citation>
    <scope>NUCLEOTIDE SEQUENCE [LARGE SCALE GENOMIC DNA]</scope>
    <source>
        <strain evidence="14 15">DNF00666</strain>
    </source>
</reference>
<evidence type="ECO:0000256" key="8">
    <source>
        <dbReference type="ARBA" id="ARBA00022989"/>
    </source>
</evidence>
<evidence type="ECO:0000313" key="14">
    <source>
        <dbReference type="EMBL" id="KGF50736.1"/>
    </source>
</evidence>
<evidence type="ECO:0000256" key="3">
    <source>
        <dbReference type="ARBA" id="ARBA00022475"/>
    </source>
</evidence>
<dbReference type="RefSeq" id="WP_036863687.1">
    <property type="nucleotide sequence ID" value="NZ_JRNS01000254.1"/>
</dbReference>
<feature type="transmembrane region" description="Helical" evidence="11">
    <location>
        <begin position="172"/>
        <end position="192"/>
    </location>
</feature>
<evidence type="ECO:0000256" key="7">
    <source>
        <dbReference type="ARBA" id="ARBA00022958"/>
    </source>
</evidence>
<keyword evidence="4 11" id="KW-0633">Potassium transport</keyword>
<comment type="caution">
    <text evidence="14">The sequence shown here is derived from an EMBL/GenBank/DDBJ whole genome shotgun (WGS) entry which is preliminary data.</text>
</comment>
<evidence type="ECO:0000313" key="15">
    <source>
        <dbReference type="Proteomes" id="UP000029578"/>
    </source>
</evidence>
<dbReference type="GO" id="GO:0015293">
    <property type="term" value="F:symporter activity"/>
    <property type="evidence" value="ECO:0007669"/>
    <property type="project" value="UniProtKB-UniRule"/>
</dbReference>
<dbReference type="InterPro" id="IPR003855">
    <property type="entry name" value="K+_transporter"/>
</dbReference>
<keyword evidence="10 11" id="KW-0472">Membrane</keyword>
<feature type="transmembrane region" description="Helical" evidence="11">
    <location>
        <begin position="212"/>
        <end position="233"/>
    </location>
</feature>
<feature type="domain" description="K+ potassium transporter C-terminal" evidence="13">
    <location>
        <begin position="477"/>
        <end position="632"/>
    </location>
</feature>
<feature type="transmembrane region" description="Helical" evidence="11">
    <location>
        <begin position="53"/>
        <end position="75"/>
    </location>
</feature>
<evidence type="ECO:0000256" key="4">
    <source>
        <dbReference type="ARBA" id="ARBA00022538"/>
    </source>
</evidence>
<feature type="transmembrane region" description="Helical" evidence="11">
    <location>
        <begin position="421"/>
        <end position="439"/>
    </location>
</feature>
<dbReference type="EMBL" id="JRNS01000254">
    <property type="protein sequence ID" value="KGF50736.1"/>
    <property type="molecule type" value="Genomic_DNA"/>
</dbReference>
<gene>
    <name evidence="11" type="primary">kup</name>
    <name evidence="14" type="ORF">HMPREF0661_04660</name>
</gene>
<evidence type="ECO:0000256" key="5">
    <source>
        <dbReference type="ARBA" id="ARBA00022692"/>
    </source>
</evidence>
<evidence type="ECO:0000256" key="9">
    <source>
        <dbReference type="ARBA" id="ARBA00023065"/>
    </source>
</evidence>
<sequence>MTRDNNCSNSARHKLSLMGVIVTLGIVFGDIGTSPLYVMKAIVRAGNPVNAEYIIGAVSCIIWTLTLQTTVKYVLIALRADNKGEGGILALYALIRRHSRKWFYFLAIIGASTLIADGVITPSITVLSAIEGLKVYEPETPVVPIALCIVTVLFFIQQFGTNMIGKLFGPLMLLWFSMLGVLGTMHIGDYIPILQAFNPLHAIRLLTSNPEWFLILGAVFLCTTGAEALYSDLGHCGINNIRTSWAFVKVMLILNYLGQGAWIIAHVDNLTSGLNPFYAIMPHGMLFFGIVMATIAAIIASQALISGSFTIFSEAMNLKFWPRQKIKYPTDVKGQLYIPFVNMSLFILCVIVILFFQSSERMEAAYGLSITITMLMTTFLLSAYLTIRRVNRWLTLLFLIVFVGLESIFFVANMAKFMNGGWVTMLLASVMIAIMYVWYNATTIRNSQIQIRDVRESFSIISDIKNDESIPKYATNIVYLTKLGGKYDIEQKILYSIINKHPMRADHYFLLHIDYQDSPSTLEYDVTTLVPDTLYRINLRLGFRIHPLVNRYFRQIIEDMVAKNEFSLASSYPSLAKHNVMGNFVFVLINRIYSTFASFSFKERLIMDAYEWIDHLKLSMTRSLGLNTSNVLIENVPLTLKAHAKKVGNSIPRVERIEENEGFH</sequence>
<evidence type="ECO:0000256" key="1">
    <source>
        <dbReference type="ARBA" id="ARBA00004141"/>
    </source>
</evidence>
<keyword evidence="6 11" id="KW-0769">Symport</keyword>
<dbReference type="Pfam" id="PF22776">
    <property type="entry name" value="K_trans_C"/>
    <property type="match status" value="1"/>
</dbReference>
<comment type="function">
    <text evidence="11">Transport of potassium into the cell. Likely operates as a K(+):H(+) symporter.</text>
</comment>
<comment type="catalytic activity">
    <reaction evidence="11">
        <text>K(+)(in) + H(+)(in) = K(+)(out) + H(+)(out)</text>
        <dbReference type="Rhea" id="RHEA:28490"/>
        <dbReference type="ChEBI" id="CHEBI:15378"/>
        <dbReference type="ChEBI" id="CHEBI:29103"/>
    </reaction>
</comment>
<keyword evidence="5 11" id="KW-0812">Transmembrane</keyword>
<accession>A0A096AVH9</accession>
<dbReference type="Proteomes" id="UP000029578">
    <property type="component" value="Unassembled WGS sequence"/>
</dbReference>
<evidence type="ECO:0000256" key="11">
    <source>
        <dbReference type="HAMAP-Rule" id="MF_01522"/>
    </source>
</evidence>
<evidence type="ECO:0000256" key="2">
    <source>
        <dbReference type="ARBA" id="ARBA00022448"/>
    </source>
</evidence>
<dbReference type="PANTHER" id="PTHR30540">
    <property type="entry name" value="OSMOTIC STRESS POTASSIUM TRANSPORTER"/>
    <property type="match status" value="1"/>
</dbReference>
<feature type="transmembrane region" description="Helical" evidence="11">
    <location>
        <begin position="15"/>
        <end position="33"/>
    </location>
</feature>
<feature type="transmembrane region" description="Helical" evidence="11">
    <location>
        <begin position="394"/>
        <end position="415"/>
    </location>
</feature>
<feature type="transmembrane region" description="Helical" evidence="11">
    <location>
        <begin position="245"/>
        <end position="265"/>
    </location>
</feature>
<evidence type="ECO:0000256" key="10">
    <source>
        <dbReference type="ARBA" id="ARBA00023136"/>
    </source>
</evidence>
<dbReference type="GO" id="GO:0015079">
    <property type="term" value="F:potassium ion transmembrane transporter activity"/>
    <property type="evidence" value="ECO:0007669"/>
    <property type="project" value="UniProtKB-UniRule"/>
</dbReference>
<feature type="transmembrane region" description="Helical" evidence="11">
    <location>
        <begin position="142"/>
        <end position="160"/>
    </location>
</feature>
<feature type="transmembrane region" description="Helical" evidence="11">
    <location>
        <begin position="364"/>
        <end position="387"/>
    </location>
</feature>
<dbReference type="HAMAP" id="MF_01522">
    <property type="entry name" value="Kup"/>
    <property type="match status" value="1"/>
</dbReference>
<keyword evidence="9 11" id="KW-0406">Ion transport</keyword>
<dbReference type="AlphaFoldDB" id="A0A096AVH9"/>
<evidence type="ECO:0000256" key="6">
    <source>
        <dbReference type="ARBA" id="ARBA00022847"/>
    </source>
</evidence>
<protein>
    <recommendedName>
        <fullName evidence="11">Probable potassium transport system protein Kup</fullName>
    </recommendedName>
</protein>
<name>A0A096AVH9_9BACT</name>
<dbReference type="InterPro" id="IPR053952">
    <property type="entry name" value="K_trans_C"/>
</dbReference>
<dbReference type="PANTHER" id="PTHR30540:SF83">
    <property type="entry name" value="K+ POTASSIUM TRANSPORTER"/>
    <property type="match status" value="1"/>
</dbReference>
<dbReference type="GO" id="GO:0005886">
    <property type="term" value="C:plasma membrane"/>
    <property type="evidence" value="ECO:0007669"/>
    <property type="project" value="UniProtKB-SubCell"/>
</dbReference>